<organism evidence="1 2">
    <name type="scientific">Photorhabdus luminescens subsp. sonorensis</name>
    <dbReference type="NCBI Taxonomy" id="1173677"/>
    <lineage>
        <taxon>Bacteria</taxon>
        <taxon>Pseudomonadati</taxon>
        <taxon>Pseudomonadota</taxon>
        <taxon>Gammaproteobacteria</taxon>
        <taxon>Enterobacterales</taxon>
        <taxon>Morganellaceae</taxon>
        <taxon>Photorhabdus</taxon>
    </lineage>
</organism>
<evidence type="ECO:0000313" key="2">
    <source>
        <dbReference type="Proteomes" id="UP000307592"/>
    </source>
</evidence>
<proteinExistence type="predicted"/>
<evidence type="ECO:0000313" key="1">
    <source>
        <dbReference type="EMBL" id="TNH43783.1"/>
    </source>
</evidence>
<dbReference type="RefSeq" id="WP_139655488.1">
    <property type="nucleotide sequence ID" value="NZ_CAWOQH010000024.1"/>
</dbReference>
<dbReference type="AlphaFoldDB" id="A0A5C4RID4"/>
<comment type="caution">
    <text evidence="1">The sequence shown here is derived from an EMBL/GenBank/DDBJ whole genome shotgun (WGS) entry which is preliminary data.</text>
</comment>
<accession>A0A5C4RID4</accession>
<dbReference type="Proteomes" id="UP000307592">
    <property type="component" value="Unassembled WGS sequence"/>
</dbReference>
<reference evidence="1 2" key="1">
    <citation type="submission" date="2019-01" db="EMBL/GenBank/DDBJ databases">
        <title>Draft genome assembly of Photorhabdus luminescens subsp. sonorensis Caborca.</title>
        <authorList>
            <person name="Duong D.A."/>
            <person name="Espinosa-Artiles P."/>
            <person name="Orozco R.A."/>
            <person name="Molnar I."/>
            <person name="Stock P."/>
        </authorList>
    </citation>
    <scope>NUCLEOTIDE SEQUENCE [LARGE SCALE GENOMIC DNA]</scope>
    <source>
        <strain evidence="1 2">Caborca</strain>
    </source>
</reference>
<sequence>MNRDDYLFVLSERNEVLSMLRNISDEDIISRMSLESRLEGLNKTIKNNIPQVHPQAKATITFKGDSVLGTHGIAANFSSKIVGAFNDAVSLIASSFQNKVSSRNDNMLMITGTAKGSFGFTLEEFHSDPPLDFDEETFMSKAMAKTLSILQMSVNADDDGLADAIADLDTKTLDKIRRFMKILFENRTVFTLKHGNESLIFSDINQINLAIEKLSKENIKEELKVISVKFSGVLPHKRQCEFVIIDDEIVSVAKISSNIKHPDVINNHLGQEVKASFLCTQVGNGKIKYSLREIPDW</sequence>
<gene>
    <name evidence="1" type="ORF">EP164_09560</name>
</gene>
<protein>
    <submittedName>
        <fullName evidence="1">Uncharacterized protein</fullName>
    </submittedName>
</protein>
<dbReference type="EMBL" id="SBIJ01000012">
    <property type="protein sequence ID" value="TNH43783.1"/>
    <property type="molecule type" value="Genomic_DNA"/>
</dbReference>
<name>A0A5C4RID4_PHOLU</name>